<evidence type="ECO:0000313" key="2">
    <source>
        <dbReference type="WBParaSite" id="L893_g7204.t1"/>
    </source>
</evidence>
<keyword evidence="1" id="KW-1185">Reference proteome</keyword>
<accession>A0A1I8ANB7</accession>
<sequence length="89" mass="10029">MVWIHMLWVSTSRKKRVPMGGMWTSYSALNRESMAMPFRSKTASWPTPSSLPTAMSISTTITITKWILVFTKRSISFPSPSTNWATASV</sequence>
<protein>
    <submittedName>
        <fullName evidence="2">Secreted protein</fullName>
    </submittedName>
</protein>
<dbReference type="Proteomes" id="UP000095287">
    <property type="component" value="Unplaced"/>
</dbReference>
<name>A0A1I8ANB7_9BILA</name>
<dbReference type="WBParaSite" id="L893_g7204.t1">
    <property type="protein sequence ID" value="L893_g7204.t1"/>
    <property type="gene ID" value="L893_g7204"/>
</dbReference>
<organism evidence="1 2">
    <name type="scientific">Steinernema glaseri</name>
    <dbReference type="NCBI Taxonomy" id="37863"/>
    <lineage>
        <taxon>Eukaryota</taxon>
        <taxon>Metazoa</taxon>
        <taxon>Ecdysozoa</taxon>
        <taxon>Nematoda</taxon>
        <taxon>Chromadorea</taxon>
        <taxon>Rhabditida</taxon>
        <taxon>Tylenchina</taxon>
        <taxon>Panagrolaimomorpha</taxon>
        <taxon>Strongyloidoidea</taxon>
        <taxon>Steinernematidae</taxon>
        <taxon>Steinernema</taxon>
    </lineage>
</organism>
<dbReference type="AlphaFoldDB" id="A0A1I8ANB7"/>
<evidence type="ECO:0000313" key="1">
    <source>
        <dbReference type="Proteomes" id="UP000095287"/>
    </source>
</evidence>
<reference evidence="2" key="1">
    <citation type="submission" date="2016-11" db="UniProtKB">
        <authorList>
            <consortium name="WormBaseParasite"/>
        </authorList>
    </citation>
    <scope>IDENTIFICATION</scope>
</reference>
<proteinExistence type="predicted"/>